<comment type="caution">
    <text evidence="3">The sequence shown here is derived from an EMBL/GenBank/DDBJ whole genome shotgun (WGS) entry which is preliminary data.</text>
</comment>
<accession>A0AAV5FMA6</accession>
<evidence type="ECO:0000313" key="3">
    <source>
        <dbReference type="EMBL" id="GJN36913.1"/>
    </source>
</evidence>
<feature type="domain" description="DUF8003" evidence="1">
    <location>
        <begin position="121"/>
        <end position="185"/>
    </location>
</feature>
<dbReference type="AlphaFoldDB" id="A0AAV5FMA6"/>
<dbReference type="EMBL" id="BQKI01000091">
    <property type="protein sequence ID" value="GJN36913.1"/>
    <property type="molecule type" value="Genomic_DNA"/>
</dbReference>
<dbReference type="EMBL" id="BQKI01000091">
    <property type="protein sequence ID" value="GJN36880.1"/>
    <property type="molecule type" value="Genomic_DNA"/>
</dbReference>
<dbReference type="PANTHER" id="PTHR31513:SF2">
    <property type="entry name" value="MRAZ"/>
    <property type="match status" value="1"/>
</dbReference>
<name>A0AAV5FMA6_ELECO</name>
<evidence type="ECO:0000259" key="1">
    <source>
        <dbReference type="Pfam" id="PF26010"/>
    </source>
</evidence>
<organism evidence="3 4">
    <name type="scientific">Eleusine coracana subsp. coracana</name>
    <dbReference type="NCBI Taxonomy" id="191504"/>
    <lineage>
        <taxon>Eukaryota</taxon>
        <taxon>Viridiplantae</taxon>
        <taxon>Streptophyta</taxon>
        <taxon>Embryophyta</taxon>
        <taxon>Tracheophyta</taxon>
        <taxon>Spermatophyta</taxon>
        <taxon>Magnoliopsida</taxon>
        <taxon>Liliopsida</taxon>
        <taxon>Poales</taxon>
        <taxon>Poaceae</taxon>
        <taxon>PACMAD clade</taxon>
        <taxon>Chloridoideae</taxon>
        <taxon>Cynodonteae</taxon>
        <taxon>Eleusininae</taxon>
        <taxon>Eleusine</taxon>
    </lineage>
</organism>
<sequence>MKWPLSKLQVYGFLSSDGESSRGTTLSSNTTFKGGVGGGSGGSILLFLQGLLLQKNSSLSASGGNGGVHGGGGGGGGRIHFHWSNIATGDEYVQIASVNGTVASSGGTGNDDGRFGEDGTITGKKCPVGLYGTFCTACGFKWADILNAQCGTYIKMSSGSNSSLCYPCFVWIVLPNRADFIYVRGLSLSMDLNVPSVFLFAGAWGPVEQKKYRAMSTECTSWDLILFSESPGIFLIHTPPDAIIGI</sequence>
<reference evidence="3" key="1">
    <citation type="journal article" date="2018" name="DNA Res.">
        <title>Multiple hybrid de novo genome assembly of finger millet, an orphan allotetraploid crop.</title>
        <authorList>
            <person name="Hatakeyama M."/>
            <person name="Aluri S."/>
            <person name="Balachadran M.T."/>
            <person name="Sivarajan S.R."/>
            <person name="Patrignani A."/>
            <person name="Gruter S."/>
            <person name="Poveda L."/>
            <person name="Shimizu-Inatsugi R."/>
            <person name="Baeten J."/>
            <person name="Francoijs K.J."/>
            <person name="Nataraja K.N."/>
            <person name="Reddy Y.A.N."/>
            <person name="Phadnis S."/>
            <person name="Ravikumar R.L."/>
            <person name="Schlapbach R."/>
            <person name="Sreeman S.M."/>
            <person name="Shimizu K.K."/>
        </authorList>
    </citation>
    <scope>NUCLEOTIDE SEQUENCE</scope>
</reference>
<evidence type="ECO:0000313" key="4">
    <source>
        <dbReference type="Proteomes" id="UP001054889"/>
    </source>
</evidence>
<reference evidence="3" key="2">
    <citation type="submission" date="2021-12" db="EMBL/GenBank/DDBJ databases">
        <title>Resequencing data analysis of finger millet.</title>
        <authorList>
            <person name="Hatakeyama M."/>
            <person name="Aluri S."/>
            <person name="Balachadran M.T."/>
            <person name="Sivarajan S.R."/>
            <person name="Poveda L."/>
            <person name="Shimizu-Inatsugi R."/>
            <person name="Schlapbach R."/>
            <person name="Sreeman S.M."/>
            <person name="Shimizu K.K."/>
        </authorList>
    </citation>
    <scope>NUCLEOTIDE SEQUENCE</scope>
</reference>
<evidence type="ECO:0000313" key="2">
    <source>
        <dbReference type="EMBL" id="GJN36880.1"/>
    </source>
</evidence>
<dbReference type="Proteomes" id="UP001054889">
    <property type="component" value="Unassembled WGS sequence"/>
</dbReference>
<gene>
    <name evidence="3" type="primary">gb25816</name>
    <name evidence="2" type="synonym">gb25780</name>
    <name evidence="2" type="ORF">PR202_gb25780</name>
    <name evidence="3" type="ORF">PR202_gb25816</name>
</gene>
<dbReference type="PANTHER" id="PTHR31513">
    <property type="entry name" value="EPHRIN TYPE-B RECEPTOR"/>
    <property type="match status" value="1"/>
</dbReference>
<proteinExistence type="predicted"/>
<dbReference type="InterPro" id="IPR058316">
    <property type="entry name" value="DUF8003"/>
</dbReference>
<dbReference type="Pfam" id="PF26010">
    <property type="entry name" value="DUF8003"/>
    <property type="match status" value="1"/>
</dbReference>
<protein>
    <recommendedName>
        <fullName evidence="1">DUF8003 domain-containing protein</fullName>
    </recommendedName>
</protein>
<keyword evidence="4" id="KW-1185">Reference proteome</keyword>